<proteinExistence type="predicted"/>
<dbReference type="HOGENOM" id="CLU_3205618_0_0_11"/>
<dbReference type="AlphaFoldDB" id="K4RAT3"/>
<dbReference type="KEGG" id="sdv:BN159_5938"/>
<gene>
    <name evidence="1" type="ORF">BN159_5938</name>
</gene>
<accession>K4RAT3</accession>
<evidence type="ECO:0000313" key="2">
    <source>
        <dbReference type="Proteomes" id="UP000008043"/>
    </source>
</evidence>
<keyword evidence="2" id="KW-1185">Reference proteome</keyword>
<protein>
    <submittedName>
        <fullName evidence="1">Putative secreted protein</fullName>
    </submittedName>
</protein>
<dbReference type="Proteomes" id="UP000008043">
    <property type="component" value="Chromosome"/>
</dbReference>
<organism evidence="1 2">
    <name type="scientific">Streptomyces davaonensis (strain DSM 101723 / JCM 4913 / KCC S-0913 / 768)</name>
    <dbReference type="NCBI Taxonomy" id="1214101"/>
    <lineage>
        <taxon>Bacteria</taxon>
        <taxon>Bacillati</taxon>
        <taxon>Actinomycetota</taxon>
        <taxon>Actinomycetes</taxon>
        <taxon>Kitasatosporales</taxon>
        <taxon>Streptomycetaceae</taxon>
        <taxon>Streptomyces</taxon>
    </lineage>
</organism>
<dbReference type="STRING" id="1214101.BN159_5938"/>
<evidence type="ECO:0000313" key="1">
    <source>
        <dbReference type="EMBL" id="CCK30317.1"/>
    </source>
</evidence>
<dbReference type="EMBL" id="HE971709">
    <property type="protein sequence ID" value="CCK30317.1"/>
    <property type="molecule type" value="Genomic_DNA"/>
</dbReference>
<sequence length="45" mass="4563">MGKRFAVVLFLAAAVVGGAAPAVSALPMPWDSHRVVAPAGHHEGN</sequence>
<name>K4RAT3_STRDJ</name>
<reference evidence="1 2" key="1">
    <citation type="journal article" date="2012" name="J. Bacteriol.">
        <title>Genome sequence of the bacterium Streptomyces davawensis JCM 4913 and heterologous production of the unique antibiotic roseoflavin.</title>
        <authorList>
            <person name="Jankowitsch F."/>
            <person name="Schwarz J."/>
            <person name="Ruckert C."/>
            <person name="Gust B."/>
            <person name="Szczepanowski R."/>
            <person name="Blom J."/>
            <person name="Pelzer S."/>
            <person name="Kalinowski J."/>
            <person name="Mack M."/>
        </authorList>
    </citation>
    <scope>NUCLEOTIDE SEQUENCE [LARGE SCALE GENOMIC DNA]</scope>
    <source>
        <strain evidence="2">DSM 101723 / JCM 4913 / KCC S-0913 / 768</strain>
    </source>
</reference>